<reference evidence="2 3" key="1">
    <citation type="submission" date="2016-11" db="EMBL/GenBank/DDBJ databases">
        <title>The macronuclear genome of Stentor coeruleus: a giant cell with tiny introns.</title>
        <authorList>
            <person name="Slabodnick M."/>
            <person name="Ruby J.G."/>
            <person name="Reiff S.B."/>
            <person name="Swart E.C."/>
            <person name="Gosai S."/>
            <person name="Prabakaran S."/>
            <person name="Witkowska E."/>
            <person name="Larue G.E."/>
            <person name="Fisher S."/>
            <person name="Freeman R.M."/>
            <person name="Gunawardena J."/>
            <person name="Chu W."/>
            <person name="Stover N.A."/>
            <person name="Gregory B.D."/>
            <person name="Nowacki M."/>
            <person name="Derisi J."/>
            <person name="Roy S.W."/>
            <person name="Marshall W.F."/>
            <person name="Sood P."/>
        </authorList>
    </citation>
    <scope>NUCLEOTIDE SEQUENCE [LARGE SCALE GENOMIC DNA]</scope>
    <source>
        <strain evidence="2">WM001</strain>
    </source>
</reference>
<dbReference type="Proteomes" id="UP000187209">
    <property type="component" value="Unassembled WGS sequence"/>
</dbReference>
<organism evidence="2 3">
    <name type="scientific">Stentor coeruleus</name>
    <dbReference type="NCBI Taxonomy" id="5963"/>
    <lineage>
        <taxon>Eukaryota</taxon>
        <taxon>Sar</taxon>
        <taxon>Alveolata</taxon>
        <taxon>Ciliophora</taxon>
        <taxon>Postciliodesmatophora</taxon>
        <taxon>Heterotrichea</taxon>
        <taxon>Heterotrichida</taxon>
        <taxon>Stentoridae</taxon>
        <taxon>Stentor</taxon>
    </lineage>
</organism>
<comment type="caution">
    <text evidence="2">The sequence shown here is derived from an EMBL/GenBank/DDBJ whole genome shotgun (WGS) entry which is preliminary data.</text>
</comment>
<dbReference type="Gene3D" id="3.30.40.10">
    <property type="entry name" value="Zinc/RING finger domain, C3HC4 (zinc finger)"/>
    <property type="match status" value="1"/>
</dbReference>
<dbReference type="OrthoDB" id="282970at2759"/>
<accession>A0A1R2BQE8</accession>
<dbReference type="GO" id="GO:0043161">
    <property type="term" value="P:proteasome-mediated ubiquitin-dependent protein catabolic process"/>
    <property type="evidence" value="ECO:0007669"/>
    <property type="project" value="TreeGrafter"/>
</dbReference>
<protein>
    <recommendedName>
        <fullName evidence="4">E3 ubiquitin-protein ligase</fullName>
    </recommendedName>
</protein>
<evidence type="ECO:0000313" key="2">
    <source>
        <dbReference type="EMBL" id="OMJ78946.1"/>
    </source>
</evidence>
<sequence length="333" mass="38874">MDRTKSGKILLSSQTLNYKHFTYLQRPILPPVFVSVATYSRLIRSPTPQGLYDDSLIERSSINTYISMFSSIETPITTTTTTNETISDEDFNNQNNEGFPLDRFLGEIDDFFKCPFCKKIVNKPQECIYCQNLMCKNCVSNVFKCPYGCENLQVNQPSKFALLSYMKLKIKCFFSSNGCEYVGRIKDINDHEKDCDFSEVKCINPVCDIMFVKKNKAQNSPIICSEICNCVLSFKNFMDNNINEEYLKEFVRIIEEARGNIQNELKNELNELMAEAQEKKNEVEEFLRSKEELYEEIEEWRTLHHSGKWNHVVKWWTCCENREKFSKGCTLIN</sequence>
<dbReference type="InterPro" id="IPR013083">
    <property type="entry name" value="Znf_RING/FYVE/PHD"/>
</dbReference>
<dbReference type="GO" id="GO:0005737">
    <property type="term" value="C:cytoplasm"/>
    <property type="evidence" value="ECO:0007669"/>
    <property type="project" value="TreeGrafter"/>
</dbReference>
<dbReference type="GO" id="GO:0031624">
    <property type="term" value="F:ubiquitin conjugating enzyme binding"/>
    <property type="evidence" value="ECO:0007669"/>
    <property type="project" value="TreeGrafter"/>
</dbReference>
<dbReference type="GO" id="GO:0061630">
    <property type="term" value="F:ubiquitin protein ligase activity"/>
    <property type="evidence" value="ECO:0007669"/>
    <property type="project" value="TreeGrafter"/>
</dbReference>
<name>A0A1R2BQE8_9CILI</name>
<proteinExistence type="predicted"/>
<gene>
    <name evidence="2" type="ORF">SteCoe_21118</name>
</gene>
<dbReference type="InterPro" id="IPR004162">
    <property type="entry name" value="SINA-like_animal"/>
</dbReference>
<evidence type="ECO:0000313" key="3">
    <source>
        <dbReference type="Proteomes" id="UP000187209"/>
    </source>
</evidence>
<feature type="coiled-coil region" evidence="1">
    <location>
        <begin position="251"/>
        <end position="303"/>
    </location>
</feature>
<evidence type="ECO:0000256" key="1">
    <source>
        <dbReference type="SAM" id="Coils"/>
    </source>
</evidence>
<dbReference type="SUPFAM" id="SSF49599">
    <property type="entry name" value="TRAF domain-like"/>
    <property type="match status" value="1"/>
</dbReference>
<evidence type="ECO:0008006" key="4">
    <source>
        <dbReference type="Google" id="ProtNLM"/>
    </source>
</evidence>
<keyword evidence="1" id="KW-0175">Coiled coil</keyword>
<dbReference type="PANTHER" id="PTHR45877:SF2">
    <property type="entry name" value="E3 UBIQUITIN-PROTEIN LIGASE SINA-RELATED"/>
    <property type="match status" value="1"/>
</dbReference>
<dbReference type="EMBL" id="MPUH01000495">
    <property type="protein sequence ID" value="OMJ78946.1"/>
    <property type="molecule type" value="Genomic_DNA"/>
</dbReference>
<dbReference type="PANTHER" id="PTHR45877">
    <property type="entry name" value="E3 UBIQUITIN-PROTEIN LIGASE SIAH2"/>
    <property type="match status" value="1"/>
</dbReference>
<keyword evidence="3" id="KW-1185">Reference proteome</keyword>
<dbReference type="AlphaFoldDB" id="A0A1R2BQE8"/>